<accession>A0A7S2VKF8</accession>
<keyword evidence="4" id="KW-0274">FAD</keyword>
<name>A0A7S2VKF8_9DINO</name>
<organism evidence="7">
    <name type="scientific">Zooxanthella nutricula</name>
    <dbReference type="NCBI Taxonomy" id="1333877"/>
    <lineage>
        <taxon>Eukaryota</taxon>
        <taxon>Sar</taxon>
        <taxon>Alveolata</taxon>
        <taxon>Dinophyceae</taxon>
        <taxon>Peridiniales</taxon>
        <taxon>Peridiniales incertae sedis</taxon>
        <taxon>Zooxanthella</taxon>
    </lineage>
</organism>
<evidence type="ECO:0000256" key="2">
    <source>
        <dbReference type="ARBA" id="ARBA00022630"/>
    </source>
</evidence>
<keyword evidence="6" id="KW-0520">NAD</keyword>
<sequence>MDFAAGRYGAFRMERQGQDDGSEVYNELHAHGRCVHRYRPGPETFQEDITQKFPQEEQAIRRFLASVQLASLGSVIVLAKQFIPKALWGTILALPGIKHIVRSYIRRTLAEALTDCGVKDPVLRDIFSAEFGDHGMVPEKAPFFLHAGILAHYMPEGGFSPVRGSDSFALALVPTVLDAGGAVFVRAPVAKVVEENGRVVGVEMAGGKGVVRAKRSVISAAGVEVTYRRLLDEVTVAKIGGPPQSLLAAEQKGHGGSSHHMYGFFGFDGSAKDLNLPTYNIWSMLPTVAGTSSLSASWQSLFGTSPGTKPTFLTDDAAAAEAQLPCFISFPSAKDSAFEARCPGKSTAVLITESRAEYFGDVGPTGKRGEEYNRVKKRYEELLLKAMYRHFPHLEGKLAYSDIGTPHSNEHYLGRFASYGLDQDADRFLDPTLRVAVPGLEGLYLTGQDIALAGVFPQFIAAWVTFAKVVGVTSLDFWLLFADFAATFGWRSAFDSTYAPTNK</sequence>
<dbReference type="InterPro" id="IPR036188">
    <property type="entry name" value="FAD/NAD-bd_sf"/>
</dbReference>
<protein>
    <recommendedName>
        <fullName evidence="8">Amine oxidase domain-containing protein</fullName>
    </recommendedName>
</protein>
<keyword evidence="2" id="KW-0285">Flavoprotein</keyword>
<keyword evidence="5" id="KW-0521">NADP</keyword>
<dbReference type="PANTHER" id="PTHR46091">
    <property type="entry name" value="BLR7054 PROTEIN"/>
    <property type="match status" value="1"/>
</dbReference>
<dbReference type="SUPFAM" id="SSF51905">
    <property type="entry name" value="FAD/NAD(P)-binding domain"/>
    <property type="match status" value="1"/>
</dbReference>
<evidence type="ECO:0000256" key="5">
    <source>
        <dbReference type="ARBA" id="ARBA00022857"/>
    </source>
</evidence>
<dbReference type="PANTHER" id="PTHR46091:SF3">
    <property type="entry name" value="AMINE OXIDASE DOMAIN-CONTAINING PROTEIN"/>
    <property type="match status" value="1"/>
</dbReference>
<evidence type="ECO:0000256" key="6">
    <source>
        <dbReference type="ARBA" id="ARBA00023027"/>
    </source>
</evidence>
<dbReference type="Gene3D" id="3.50.50.60">
    <property type="entry name" value="FAD/NAD(P)-binding domain"/>
    <property type="match status" value="1"/>
</dbReference>
<evidence type="ECO:0000256" key="1">
    <source>
        <dbReference type="ARBA" id="ARBA00005855"/>
    </source>
</evidence>
<dbReference type="EMBL" id="HBGW01085125">
    <property type="protein sequence ID" value="CAD9636131.1"/>
    <property type="molecule type" value="Transcribed_RNA"/>
</dbReference>
<evidence type="ECO:0000256" key="4">
    <source>
        <dbReference type="ARBA" id="ARBA00022827"/>
    </source>
</evidence>
<reference evidence="7" key="1">
    <citation type="submission" date="2021-01" db="EMBL/GenBank/DDBJ databases">
        <authorList>
            <person name="Corre E."/>
            <person name="Pelletier E."/>
            <person name="Niang G."/>
            <person name="Scheremetjew M."/>
            <person name="Finn R."/>
            <person name="Kale V."/>
            <person name="Holt S."/>
            <person name="Cochrane G."/>
            <person name="Meng A."/>
            <person name="Brown T."/>
            <person name="Cohen L."/>
        </authorList>
    </citation>
    <scope>NUCLEOTIDE SEQUENCE</scope>
    <source>
        <strain evidence="7">RCC3387</strain>
    </source>
</reference>
<evidence type="ECO:0000313" key="7">
    <source>
        <dbReference type="EMBL" id="CAD9636131.1"/>
    </source>
</evidence>
<dbReference type="AlphaFoldDB" id="A0A7S2VKF8"/>
<dbReference type="InterPro" id="IPR052206">
    <property type="entry name" value="Retinol_saturase"/>
</dbReference>
<proteinExistence type="inferred from homology"/>
<evidence type="ECO:0008006" key="8">
    <source>
        <dbReference type="Google" id="ProtNLM"/>
    </source>
</evidence>
<evidence type="ECO:0000256" key="3">
    <source>
        <dbReference type="ARBA" id="ARBA00022729"/>
    </source>
</evidence>
<keyword evidence="3" id="KW-0732">Signal</keyword>
<comment type="similarity">
    <text evidence="1">Belongs to the carotenoid/retinoid oxidoreductase family. CrtISO subfamily.</text>
</comment>
<gene>
    <name evidence="7" type="ORF">BRAN1462_LOCUS53953</name>
</gene>